<gene>
    <name evidence="1" type="ORF">METZ01_LOCUS106138</name>
</gene>
<dbReference type="AlphaFoldDB" id="A0A381WLC3"/>
<evidence type="ECO:0000313" key="1">
    <source>
        <dbReference type="EMBL" id="SVA53284.1"/>
    </source>
</evidence>
<dbReference type="EMBL" id="UINC01012168">
    <property type="protein sequence ID" value="SVA53284.1"/>
    <property type="molecule type" value="Genomic_DNA"/>
</dbReference>
<organism evidence="1">
    <name type="scientific">marine metagenome</name>
    <dbReference type="NCBI Taxonomy" id="408172"/>
    <lineage>
        <taxon>unclassified sequences</taxon>
        <taxon>metagenomes</taxon>
        <taxon>ecological metagenomes</taxon>
    </lineage>
</organism>
<name>A0A381WLC3_9ZZZZ</name>
<accession>A0A381WLC3</accession>
<reference evidence="1" key="1">
    <citation type="submission" date="2018-05" db="EMBL/GenBank/DDBJ databases">
        <authorList>
            <person name="Lanie J.A."/>
            <person name="Ng W.-L."/>
            <person name="Kazmierczak K.M."/>
            <person name="Andrzejewski T.M."/>
            <person name="Davidsen T.M."/>
            <person name="Wayne K.J."/>
            <person name="Tettelin H."/>
            <person name="Glass J.I."/>
            <person name="Rusch D."/>
            <person name="Podicherti R."/>
            <person name="Tsui H.-C.T."/>
            <person name="Winkler M.E."/>
        </authorList>
    </citation>
    <scope>NUCLEOTIDE SEQUENCE</scope>
</reference>
<protein>
    <submittedName>
        <fullName evidence="1">Uncharacterized protein</fullName>
    </submittedName>
</protein>
<sequence>MDDFIVTVFMNDDDKPSELMTFGNNPEEVIDNMVQIEAVRILCHIKRVKDSEIWDFNEELEPFRELRRMILKTNGEIRLRLALQEDS</sequence>
<proteinExistence type="predicted"/>